<keyword evidence="3" id="KW-0520">NAD</keyword>
<evidence type="ECO:0000313" key="8">
    <source>
        <dbReference type="EMBL" id="MDQ4214668.1"/>
    </source>
</evidence>
<dbReference type="Proteomes" id="UP001230289">
    <property type="component" value="Unassembled WGS sequence"/>
</dbReference>
<evidence type="ECO:0000259" key="7">
    <source>
        <dbReference type="Pfam" id="PF00171"/>
    </source>
</evidence>
<gene>
    <name evidence="8" type="ORF">RBR11_12155</name>
</gene>
<feature type="region of interest" description="Disordered" evidence="6">
    <location>
        <begin position="491"/>
        <end position="512"/>
    </location>
</feature>
<dbReference type="PROSITE" id="PS00687">
    <property type="entry name" value="ALDEHYDE_DEHYDR_GLU"/>
    <property type="match status" value="1"/>
</dbReference>
<evidence type="ECO:0000313" key="9">
    <source>
        <dbReference type="Proteomes" id="UP001230289"/>
    </source>
</evidence>
<evidence type="ECO:0000256" key="3">
    <source>
        <dbReference type="ARBA" id="ARBA00023027"/>
    </source>
</evidence>
<dbReference type="Gene3D" id="3.40.309.10">
    <property type="entry name" value="Aldehyde Dehydrogenase, Chain A, domain 2"/>
    <property type="match status" value="1"/>
</dbReference>
<dbReference type="InterPro" id="IPR015590">
    <property type="entry name" value="Aldehyde_DH_dom"/>
</dbReference>
<feature type="domain" description="Aldehyde dehydrogenase" evidence="7">
    <location>
        <begin position="23"/>
        <end position="483"/>
    </location>
</feature>
<reference evidence="8 9" key="1">
    <citation type="submission" date="2023-08" db="EMBL/GenBank/DDBJ databases">
        <title>Microbacterium sp. nov., isolated from a waste landfill.</title>
        <authorList>
            <person name="Wen W."/>
        </authorList>
    </citation>
    <scope>NUCLEOTIDE SEQUENCE [LARGE SCALE GENOMIC DNA]</scope>
    <source>
        <strain evidence="8 9">ASV81</strain>
    </source>
</reference>
<evidence type="ECO:0000256" key="4">
    <source>
        <dbReference type="PROSITE-ProRule" id="PRU10007"/>
    </source>
</evidence>
<accession>A0ABU0XJ95</accession>
<dbReference type="Gene3D" id="3.40.605.10">
    <property type="entry name" value="Aldehyde Dehydrogenase, Chain A, domain 1"/>
    <property type="match status" value="1"/>
</dbReference>
<dbReference type="PROSITE" id="PS00070">
    <property type="entry name" value="ALDEHYDE_DEHYDR_CYS"/>
    <property type="match status" value="1"/>
</dbReference>
<evidence type="ECO:0000256" key="1">
    <source>
        <dbReference type="ARBA" id="ARBA00009986"/>
    </source>
</evidence>
<proteinExistence type="inferred from homology"/>
<sequence length="512" mass="55287">MTESQTPADLPAKLLHYIDGEFVDSIDGDTFDVLEPVSNQTYVQAASAREADVDRAVAAAKRAFDEGPWPRMLPRERSRVLHRIADIVESRDARLAELEAFDSGLPITQALGQARRAAENFRFFADLIVAQVDNAFKVPGSQMNYVNRKPIGVAGLITPWNVPFMQESWKLAPAIATGNTVVLKPASYTPLSAVLWPEIFREAGLPDGVFNLIFGSGGVAGDHLVRHPDVPIISFTGDSSTGATISTAAAPQFKSLSLELGGKSPAVVFADADLESALDATVFGVFSLNGERCTAGSRVLVERSIYDDFIARFAERAKKIVVGLPGDHRTEVGALVHPNHFEKVMSYIEIGKGEGRLLAGGGRPEGFPTGNYVAPTVFVDVAPDARIFQEEIFGPVVAITPFDTEEEALALANNTKYGLAAYLWTSDLRRGHNFAQGIESGMVWLNSNNVRDLRTPFGGVKASGLGREGGYRSIDFYTTQQSVQITLGTAHTPSFGKQQPPVAQGLDDPDPR</sequence>
<comment type="caution">
    <text evidence="8">The sequence shown here is derived from an EMBL/GenBank/DDBJ whole genome shotgun (WGS) entry which is preliminary data.</text>
</comment>
<keyword evidence="2 5" id="KW-0560">Oxidoreductase</keyword>
<protein>
    <submittedName>
        <fullName evidence="8">Aldehyde dehydrogenase</fullName>
    </submittedName>
</protein>
<dbReference type="InterPro" id="IPR016160">
    <property type="entry name" value="Ald_DH_CS_CYS"/>
</dbReference>
<evidence type="ECO:0000256" key="5">
    <source>
        <dbReference type="RuleBase" id="RU003345"/>
    </source>
</evidence>
<dbReference type="InterPro" id="IPR016161">
    <property type="entry name" value="Ald_DH/histidinol_DH"/>
</dbReference>
<dbReference type="EMBL" id="JAVFCB010000006">
    <property type="protein sequence ID" value="MDQ4214668.1"/>
    <property type="molecule type" value="Genomic_DNA"/>
</dbReference>
<dbReference type="Pfam" id="PF00171">
    <property type="entry name" value="Aldedh"/>
    <property type="match status" value="1"/>
</dbReference>
<keyword evidence="9" id="KW-1185">Reference proteome</keyword>
<organism evidence="8 9">
    <name type="scientific">Microbacterium capsulatum</name>
    <dbReference type="NCBI Taxonomy" id="3041921"/>
    <lineage>
        <taxon>Bacteria</taxon>
        <taxon>Bacillati</taxon>
        <taxon>Actinomycetota</taxon>
        <taxon>Actinomycetes</taxon>
        <taxon>Micrococcales</taxon>
        <taxon>Microbacteriaceae</taxon>
        <taxon>Microbacterium</taxon>
    </lineage>
</organism>
<dbReference type="SUPFAM" id="SSF53720">
    <property type="entry name" value="ALDH-like"/>
    <property type="match status" value="1"/>
</dbReference>
<dbReference type="PANTHER" id="PTHR43720">
    <property type="entry name" value="2-AMINOMUCONIC SEMIALDEHYDE DEHYDROGENASE"/>
    <property type="match status" value="1"/>
</dbReference>
<evidence type="ECO:0000256" key="2">
    <source>
        <dbReference type="ARBA" id="ARBA00023002"/>
    </source>
</evidence>
<dbReference type="InterPro" id="IPR029510">
    <property type="entry name" value="Ald_DH_CS_GLU"/>
</dbReference>
<name>A0ABU0XJ95_9MICO</name>
<dbReference type="RefSeq" id="WP_308489610.1">
    <property type="nucleotide sequence ID" value="NZ_JAVFCB010000006.1"/>
</dbReference>
<dbReference type="CDD" id="cd07093">
    <property type="entry name" value="ALDH_F8_HMSADH"/>
    <property type="match status" value="1"/>
</dbReference>
<feature type="active site" evidence="4">
    <location>
        <position position="259"/>
    </location>
</feature>
<comment type="similarity">
    <text evidence="1 5">Belongs to the aldehyde dehydrogenase family.</text>
</comment>
<evidence type="ECO:0000256" key="6">
    <source>
        <dbReference type="SAM" id="MobiDB-lite"/>
    </source>
</evidence>
<dbReference type="InterPro" id="IPR016163">
    <property type="entry name" value="Ald_DH_C"/>
</dbReference>
<dbReference type="PANTHER" id="PTHR43720:SF2">
    <property type="entry name" value="2-AMINOMUCONIC SEMIALDEHYDE DEHYDROGENASE"/>
    <property type="match status" value="1"/>
</dbReference>
<dbReference type="InterPro" id="IPR016162">
    <property type="entry name" value="Ald_DH_N"/>
</dbReference>